<dbReference type="Proteomes" id="UP000051576">
    <property type="component" value="Unassembled WGS sequence"/>
</dbReference>
<comment type="pathway">
    <text evidence="1 9">Amino-acid biosynthesis; L-tryptophan biosynthesis; L-tryptophan from chorismate: step 2/5.</text>
</comment>
<feature type="binding site" evidence="9">
    <location>
        <position position="80"/>
    </location>
    <ligand>
        <name>5-phospho-alpha-D-ribose 1-diphosphate</name>
        <dbReference type="ChEBI" id="CHEBI:58017"/>
    </ligand>
</feature>
<feature type="binding site" evidence="9">
    <location>
        <position position="225"/>
    </location>
    <ligand>
        <name>Mg(2+)</name>
        <dbReference type="ChEBI" id="CHEBI:18420"/>
        <label>2</label>
    </ligand>
</feature>
<dbReference type="EMBL" id="AYYX01000003">
    <property type="protein sequence ID" value="KRM89566.1"/>
    <property type="molecule type" value="Genomic_DNA"/>
</dbReference>
<dbReference type="PANTHER" id="PTHR43285">
    <property type="entry name" value="ANTHRANILATE PHOSPHORIBOSYLTRANSFERASE"/>
    <property type="match status" value="1"/>
</dbReference>
<comment type="cofactor">
    <cofactor evidence="9">
        <name>Mg(2+)</name>
        <dbReference type="ChEBI" id="CHEBI:18420"/>
    </cofactor>
    <text evidence="9">Binds 2 magnesium ions per monomer.</text>
</comment>
<feature type="binding site" evidence="9">
    <location>
        <begin position="83"/>
        <end position="84"/>
    </location>
    <ligand>
        <name>5-phospho-alpha-D-ribose 1-diphosphate</name>
        <dbReference type="ChEBI" id="CHEBI:58017"/>
    </ligand>
</feature>
<dbReference type="GO" id="GO:0005829">
    <property type="term" value="C:cytosol"/>
    <property type="evidence" value="ECO:0007669"/>
    <property type="project" value="TreeGrafter"/>
</dbReference>
<feature type="binding site" evidence="9">
    <location>
        <position position="92"/>
    </location>
    <ligand>
        <name>Mg(2+)</name>
        <dbReference type="ChEBI" id="CHEBI:18420"/>
        <label>1</label>
    </ligand>
</feature>
<dbReference type="AlphaFoldDB" id="A0A0R2CCP3"/>
<dbReference type="InterPro" id="IPR035902">
    <property type="entry name" value="Nuc_phospho_transferase"/>
</dbReference>
<keyword evidence="6 9" id="KW-0057">Aromatic amino acid biosynthesis</keyword>
<evidence type="ECO:0000259" key="11">
    <source>
        <dbReference type="Pfam" id="PF02885"/>
    </source>
</evidence>
<feature type="domain" description="Glycosyl transferase family 3 N-terminal" evidence="11">
    <location>
        <begin position="3"/>
        <end position="65"/>
    </location>
</feature>
<dbReference type="Pfam" id="PF02885">
    <property type="entry name" value="Glycos_trans_3N"/>
    <property type="match status" value="1"/>
</dbReference>
<evidence type="ECO:0000259" key="10">
    <source>
        <dbReference type="Pfam" id="PF00591"/>
    </source>
</evidence>
<dbReference type="InterPro" id="IPR017459">
    <property type="entry name" value="Glycosyl_Trfase_fam3_N_dom"/>
</dbReference>
<evidence type="ECO:0000256" key="5">
    <source>
        <dbReference type="ARBA" id="ARBA00022822"/>
    </source>
</evidence>
<feature type="binding site" evidence="9">
    <location>
        <position position="88"/>
    </location>
    <ligand>
        <name>5-phospho-alpha-D-ribose 1-diphosphate</name>
        <dbReference type="ChEBI" id="CHEBI:58017"/>
    </ligand>
</feature>
<dbReference type="InterPro" id="IPR036320">
    <property type="entry name" value="Glycosyl_Trfase_fam3_N_dom_sf"/>
</dbReference>
<evidence type="ECO:0000256" key="2">
    <source>
        <dbReference type="ARBA" id="ARBA00022605"/>
    </source>
</evidence>
<feature type="binding site" evidence="9">
    <location>
        <position position="226"/>
    </location>
    <ligand>
        <name>Mg(2+)</name>
        <dbReference type="ChEBI" id="CHEBI:18420"/>
        <label>1</label>
    </ligand>
</feature>
<feature type="binding site" evidence="9">
    <location>
        <position position="111"/>
    </location>
    <ligand>
        <name>anthranilate</name>
        <dbReference type="ChEBI" id="CHEBI:16567"/>
        <label>1</label>
    </ligand>
</feature>
<keyword evidence="4 9" id="KW-0808">Transferase</keyword>
<feature type="binding site" evidence="9">
    <location>
        <position position="166"/>
    </location>
    <ligand>
        <name>anthranilate</name>
        <dbReference type="ChEBI" id="CHEBI:16567"/>
        <label>2</label>
    </ligand>
</feature>
<keyword evidence="5 9" id="KW-0822">Tryptophan biosynthesis</keyword>
<comment type="similarity">
    <text evidence="8">In the C-terminal section; belongs to the anthranilate phosphoribosyltransferase family.</text>
</comment>
<dbReference type="RefSeq" id="WP_010580969.1">
    <property type="nucleotide sequence ID" value="NZ_AHYZ01000142.1"/>
</dbReference>
<protein>
    <recommendedName>
        <fullName evidence="9">Anthranilate phosphoribosyltransferase</fullName>
        <ecNumber evidence="9">2.4.2.18</ecNumber>
    </recommendedName>
</protein>
<dbReference type="GO" id="GO:0000162">
    <property type="term" value="P:L-tryptophan biosynthetic process"/>
    <property type="evidence" value="ECO:0007669"/>
    <property type="project" value="UniProtKB-UniRule"/>
</dbReference>
<accession>A0A0R2CCP3</accession>
<dbReference type="eggNOG" id="COG0547">
    <property type="taxonomic scope" value="Bacteria"/>
</dbReference>
<reference evidence="12 13" key="1">
    <citation type="journal article" date="2015" name="Genome Announc.">
        <title>Expanding the biotechnology potential of lactobacilli through comparative genomics of 213 strains and associated genera.</title>
        <authorList>
            <person name="Sun Z."/>
            <person name="Harris H.M."/>
            <person name="McCann A."/>
            <person name="Guo C."/>
            <person name="Argimon S."/>
            <person name="Zhang W."/>
            <person name="Yang X."/>
            <person name="Jeffery I.B."/>
            <person name="Cooney J.C."/>
            <person name="Kagawa T.F."/>
            <person name="Liu W."/>
            <person name="Song Y."/>
            <person name="Salvetti E."/>
            <person name="Wrobel A."/>
            <person name="Rasinkangas P."/>
            <person name="Parkhill J."/>
            <person name="Rea M.C."/>
            <person name="O'Sullivan O."/>
            <person name="Ritari J."/>
            <person name="Douillard F.P."/>
            <person name="Paul Ross R."/>
            <person name="Yang R."/>
            <person name="Briner A.E."/>
            <person name="Felis G.E."/>
            <person name="de Vos W.M."/>
            <person name="Barrangou R."/>
            <person name="Klaenhammer T.R."/>
            <person name="Caufield P.W."/>
            <person name="Cui Y."/>
            <person name="Zhang H."/>
            <person name="O'Toole P.W."/>
        </authorList>
    </citation>
    <scope>NUCLEOTIDE SEQUENCE [LARGE SCALE GENOMIC DNA]</scope>
    <source>
        <strain evidence="12 13">DSM 20605</strain>
    </source>
</reference>
<evidence type="ECO:0000256" key="7">
    <source>
        <dbReference type="ARBA" id="ARBA00052328"/>
    </source>
</evidence>
<evidence type="ECO:0000256" key="4">
    <source>
        <dbReference type="ARBA" id="ARBA00022679"/>
    </source>
</evidence>
<gene>
    <name evidence="9" type="primary">trpD</name>
    <name evidence="12" type="ORF">FD21_GL001073</name>
</gene>
<feature type="binding site" evidence="9">
    <location>
        <begin position="108"/>
        <end position="116"/>
    </location>
    <ligand>
        <name>5-phospho-alpha-D-ribose 1-diphosphate</name>
        <dbReference type="ChEBI" id="CHEBI:58017"/>
    </ligand>
</feature>
<evidence type="ECO:0000256" key="6">
    <source>
        <dbReference type="ARBA" id="ARBA00023141"/>
    </source>
</evidence>
<organism evidence="12 13">
    <name type="scientific">Liquorilactobacillus vini DSM 20605</name>
    <dbReference type="NCBI Taxonomy" id="1133569"/>
    <lineage>
        <taxon>Bacteria</taxon>
        <taxon>Bacillati</taxon>
        <taxon>Bacillota</taxon>
        <taxon>Bacilli</taxon>
        <taxon>Lactobacillales</taxon>
        <taxon>Lactobacillaceae</taxon>
        <taxon>Liquorilactobacillus</taxon>
    </lineage>
</organism>
<dbReference type="Gene3D" id="3.40.1030.10">
    <property type="entry name" value="Nucleoside phosphorylase/phosphoribosyltransferase catalytic domain"/>
    <property type="match status" value="1"/>
</dbReference>
<comment type="function">
    <text evidence="9">Catalyzes the transfer of the phosphoribosyl group of 5-phosphorylribose-1-pyrophosphate (PRPP) to anthranilate to yield N-(5'-phosphoribosyl)-anthranilate (PRA).</text>
</comment>
<feature type="binding site" evidence="9">
    <location>
        <position position="226"/>
    </location>
    <ligand>
        <name>Mg(2+)</name>
        <dbReference type="ChEBI" id="CHEBI:18420"/>
        <label>2</label>
    </ligand>
</feature>
<keyword evidence="9" id="KW-0479">Metal-binding</keyword>
<dbReference type="SUPFAM" id="SSF52418">
    <property type="entry name" value="Nucleoside phosphorylase/phosphoribosyltransferase catalytic domain"/>
    <property type="match status" value="1"/>
</dbReference>
<dbReference type="EC" id="2.4.2.18" evidence="9"/>
<evidence type="ECO:0000256" key="1">
    <source>
        <dbReference type="ARBA" id="ARBA00004907"/>
    </source>
</evidence>
<dbReference type="InterPro" id="IPR005940">
    <property type="entry name" value="Anthranilate_Pribosyl_Tfrase"/>
</dbReference>
<comment type="caution">
    <text evidence="9">Lacks conserved residue(s) required for the propagation of feature annotation.</text>
</comment>
<sequence length="341" mass="36276">MIKEAIQQAVTGKNLSYETVAKAINEIMSGKASDIQIAAFLTALTAKGETIDEIAGAAAAMRQHALPFATKHQSTLEIVGTGGDQAHTFNISTTSAFIIAAAGIPVTKHGNRAASSLSGAADVLEALGANINTSPENSARILDEIGICFLFAQEYHQAMRYVAPARKELAFRTIFNILGPLANPAAAKMQLLGVYDDQLLETLPTVLQKLGVTAGMVFHGTDGLDEITLTGPTNVVEFRGNHQQQYQLTPEEFGLHRCQPAELIGGTPQENAQITREILSGKLGPKRDVVLLNSAAAIHVAQPELALMPAFEKAQRILDSGQALAKLTEFVKLTNSDVNVA</sequence>
<comment type="similarity">
    <text evidence="9">Belongs to the anthranilate phosphoribosyltransferase family.</text>
</comment>
<keyword evidence="3 9" id="KW-0328">Glycosyltransferase</keyword>
<evidence type="ECO:0000313" key="13">
    <source>
        <dbReference type="Proteomes" id="UP000051576"/>
    </source>
</evidence>
<dbReference type="PATRIC" id="fig|1133569.4.peg.1202"/>
<dbReference type="STRING" id="1133569.FD21_GL001073"/>
<proteinExistence type="inferred from homology"/>
<feature type="binding site" evidence="9">
    <location>
        <begin position="90"/>
        <end position="93"/>
    </location>
    <ligand>
        <name>5-phospho-alpha-D-ribose 1-diphosphate</name>
        <dbReference type="ChEBI" id="CHEBI:58017"/>
    </ligand>
</feature>
<dbReference type="SUPFAM" id="SSF47648">
    <property type="entry name" value="Nucleoside phosphorylase/phosphoribosyltransferase N-terminal domain"/>
    <property type="match status" value="1"/>
</dbReference>
<dbReference type="HAMAP" id="MF_00211">
    <property type="entry name" value="TrpD"/>
    <property type="match status" value="1"/>
</dbReference>
<keyword evidence="2 9" id="KW-0028">Amino-acid biosynthesis</keyword>
<dbReference type="InterPro" id="IPR000312">
    <property type="entry name" value="Glycosyl_Trfase_fam3"/>
</dbReference>
<keyword evidence="9" id="KW-0460">Magnesium</keyword>
<feature type="binding site" evidence="9">
    <location>
        <position position="120"/>
    </location>
    <ligand>
        <name>5-phospho-alpha-D-ribose 1-diphosphate</name>
        <dbReference type="ChEBI" id="CHEBI:58017"/>
    </ligand>
</feature>
<evidence type="ECO:0000313" key="12">
    <source>
        <dbReference type="EMBL" id="KRM89566.1"/>
    </source>
</evidence>
<comment type="catalytic activity">
    <reaction evidence="7 9">
        <text>N-(5-phospho-beta-D-ribosyl)anthranilate + diphosphate = 5-phospho-alpha-D-ribose 1-diphosphate + anthranilate</text>
        <dbReference type="Rhea" id="RHEA:11768"/>
        <dbReference type="ChEBI" id="CHEBI:16567"/>
        <dbReference type="ChEBI" id="CHEBI:18277"/>
        <dbReference type="ChEBI" id="CHEBI:33019"/>
        <dbReference type="ChEBI" id="CHEBI:58017"/>
        <dbReference type="EC" id="2.4.2.18"/>
    </reaction>
</comment>
<feature type="binding site" evidence="9">
    <location>
        <position position="80"/>
    </location>
    <ligand>
        <name>anthranilate</name>
        <dbReference type="ChEBI" id="CHEBI:16567"/>
        <label>1</label>
    </ligand>
</feature>
<dbReference type="PANTHER" id="PTHR43285:SF2">
    <property type="entry name" value="ANTHRANILATE PHOSPHORIBOSYLTRANSFERASE"/>
    <property type="match status" value="1"/>
</dbReference>
<evidence type="ECO:0000256" key="8">
    <source>
        <dbReference type="ARBA" id="ARBA00061188"/>
    </source>
</evidence>
<evidence type="ECO:0000256" key="9">
    <source>
        <dbReference type="HAMAP-Rule" id="MF_00211"/>
    </source>
</evidence>
<name>A0A0R2CCP3_9LACO</name>
<dbReference type="Pfam" id="PF00591">
    <property type="entry name" value="Glycos_transf_3"/>
    <property type="match status" value="1"/>
</dbReference>
<comment type="caution">
    <text evidence="12">The sequence shown here is derived from an EMBL/GenBank/DDBJ whole genome shotgun (WGS) entry which is preliminary data.</text>
</comment>
<comment type="subunit">
    <text evidence="9">Homodimer.</text>
</comment>
<feature type="domain" description="Glycosyl transferase family 3" evidence="10">
    <location>
        <begin position="74"/>
        <end position="324"/>
    </location>
</feature>
<dbReference type="OrthoDB" id="9806430at2"/>
<keyword evidence="13" id="KW-1185">Reference proteome</keyword>
<dbReference type="UniPathway" id="UPA00035">
    <property type="reaction ID" value="UER00041"/>
</dbReference>
<dbReference type="GO" id="GO:0004048">
    <property type="term" value="F:anthranilate phosphoribosyltransferase activity"/>
    <property type="evidence" value="ECO:0007669"/>
    <property type="project" value="UniProtKB-UniRule"/>
</dbReference>
<dbReference type="GO" id="GO:0000287">
    <property type="term" value="F:magnesium ion binding"/>
    <property type="evidence" value="ECO:0007669"/>
    <property type="project" value="UniProtKB-UniRule"/>
</dbReference>
<dbReference type="FunFam" id="3.40.1030.10:FF:000002">
    <property type="entry name" value="Anthranilate phosphoribosyltransferase"/>
    <property type="match status" value="1"/>
</dbReference>
<evidence type="ECO:0000256" key="3">
    <source>
        <dbReference type="ARBA" id="ARBA00022676"/>
    </source>
</evidence>
<dbReference type="NCBIfam" id="TIGR01245">
    <property type="entry name" value="trpD"/>
    <property type="match status" value="1"/>
</dbReference>
<dbReference type="Gene3D" id="1.20.970.10">
    <property type="entry name" value="Transferase, Pyrimidine Nucleoside Phosphorylase, Chain C"/>
    <property type="match status" value="1"/>
</dbReference>